<keyword evidence="3" id="KW-1185">Reference proteome</keyword>
<feature type="compositionally biased region" description="Gly residues" evidence="1">
    <location>
        <begin position="12"/>
        <end position="23"/>
    </location>
</feature>
<name>A0ABR0BM27_PURLI</name>
<evidence type="ECO:0000256" key="1">
    <source>
        <dbReference type="SAM" id="MobiDB-lite"/>
    </source>
</evidence>
<proteinExistence type="predicted"/>
<evidence type="ECO:0000313" key="3">
    <source>
        <dbReference type="Proteomes" id="UP001287286"/>
    </source>
</evidence>
<dbReference type="Proteomes" id="UP001287286">
    <property type="component" value="Unassembled WGS sequence"/>
</dbReference>
<dbReference type="EMBL" id="JAWRVI010000056">
    <property type="protein sequence ID" value="KAK4083386.1"/>
    <property type="molecule type" value="Genomic_DNA"/>
</dbReference>
<feature type="region of interest" description="Disordered" evidence="1">
    <location>
        <begin position="245"/>
        <end position="289"/>
    </location>
</feature>
<gene>
    <name evidence="2" type="ORF">Purlil1_10623</name>
</gene>
<comment type="caution">
    <text evidence="2">The sequence shown here is derived from an EMBL/GenBank/DDBJ whole genome shotgun (WGS) entry which is preliminary data.</text>
</comment>
<organism evidence="2 3">
    <name type="scientific">Purpureocillium lilacinum</name>
    <name type="common">Paecilomyces lilacinus</name>
    <dbReference type="NCBI Taxonomy" id="33203"/>
    <lineage>
        <taxon>Eukaryota</taxon>
        <taxon>Fungi</taxon>
        <taxon>Dikarya</taxon>
        <taxon>Ascomycota</taxon>
        <taxon>Pezizomycotina</taxon>
        <taxon>Sordariomycetes</taxon>
        <taxon>Hypocreomycetidae</taxon>
        <taxon>Hypocreales</taxon>
        <taxon>Ophiocordycipitaceae</taxon>
        <taxon>Purpureocillium</taxon>
    </lineage>
</organism>
<feature type="region of interest" description="Disordered" evidence="1">
    <location>
        <begin position="1"/>
        <end position="24"/>
    </location>
</feature>
<protein>
    <submittedName>
        <fullName evidence="2">Uncharacterized protein</fullName>
    </submittedName>
</protein>
<sequence>MWGRRKKRMRGDGVGGGGGGGGVDSWKMNLMDGMESTGTEGASTPPIYRLSSVRHALDKACLGSTVLYMALQLLSGHSGLRHLGHLPLKKSNLPQPHFNARLTQQHAPYDHTYIRFQWYNSFVLMHGTVPDVAPCGSNGNNGSDGYKAGGRAAAAGGTLLGAPSVRFPKRQLLASDHCSWKPRSPLHTSWWSASWRFPGAAAAASAARHFQQGGVPPLQAGKQPKMHGVGFTCAITAIELGGGPVAHGPRPAAPTHASNLADSLDSIHSRLRSQRQPAGPRRNGVYKKK</sequence>
<evidence type="ECO:0000313" key="2">
    <source>
        <dbReference type="EMBL" id="KAK4083386.1"/>
    </source>
</evidence>
<accession>A0ABR0BM27</accession>
<reference evidence="2 3" key="1">
    <citation type="journal article" date="2024" name="Microbiol. Resour. Announc.">
        <title>Genome annotations for the ascomycete fungi Trichoderma harzianum, Trichoderma aggressivum, and Purpureocillium lilacinum.</title>
        <authorList>
            <person name="Beijen E.P.W."/>
            <person name="Ohm R.A."/>
        </authorList>
    </citation>
    <scope>NUCLEOTIDE SEQUENCE [LARGE SCALE GENOMIC DNA]</scope>
    <source>
        <strain evidence="2 3">CBS 150709</strain>
    </source>
</reference>